<feature type="region of interest" description="Disordered" evidence="1">
    <location>
        <begin position="30"/>
        <end position="62"/>
    </location>
</feature>
<feature type="compositionally biased region" description="Basic and acidic residues" evidence="1">
    <location>
        <begin position="45"/>
        <end position="54"/>
    </location>
</feature>
<evidence type="ECO:0000313" key="3">
    <source>
        <dbReference type="Proteomes" id="UP000603904"/>
    </source>
</evidence>
<dbReference type="EMBL" id="BOOC01000052">
    <property type="protein sequence ID" value="GIH44140.1"/>
    <property type="molecule type" value="Genomic_DNA"/>
</dbReference>
<evidence type="ECO:0000256" key="1">
    <source>
        <dbReference type="SAM" id="MobiDB-lite"/>
    </source>
</evidence>
<comment type="caution">
    <text evidence="2">The sequence shown here is derived from an EMBL/GenBank/DDBJ whole genome shotgun (WGS) entry which is preliminary data.</text>
</comment>
<gene>
    <name evidence="2" type="ORF">Mco01_71400</name>
</gene>
<protein>
    <submittedName>
        <fullName evidence="2">Uncharacterized protein</fullName>
    </submittedName>
</protein>
<accession>A0ABQ4GAR5</accession>
<proteinExistence type="predicted"/>
<organism evidence="2 3">
    <name type="scientific">Microbispora corallina</name>
    <dbReference type="NCBI Taxonomy" id="83302"/>
    <lineage>
        <taxon>Bacteria</taxon>
        <taxon>Bacillati</taxon>
        <taxon>Actinomycetota</taxon>
        <taxon>Actinomycetes</taxon>
        <taxon>Streptosporangiales</taxon>
        <taxon>Streptosporangiaceae</taxon>
        <taxon>Microbispora</taxon>
    </lineage>
</organism>
<evidence type="ECO:0000313" key="2">
    <source>
        <dbReference type="EMBL" id="GIH44140.1"/>
    </source>
</evidence>
<keyword evidence="3" id="KW-1185">Reference proteome</keyword>
<name>A0ABQ4GAR5_9ACTN</name>
<sequence length="62" mass="6783">MFSTLATHPSWKFTFDGPDAEVEDDEQALRAVPAASRDMPPTPDMKARRERDAGMEGAFLGG</sequence>
<dbReference type="Proteomes" id="UP000603904">
    <property type="component" value="Unassembled WGS sequence"/>
</dbReference>
<reference evidence="2 3" key="1">
    <citation type="submission" date="2021-01" db="EMBL/GenBank/DDBJ databases">
        <title>Whole genome shotgun sequence of Microbispora corallina NBRC 16416.</title>
        <authorList>
            <person name="Komaki H."/>
            <person name="Tamura T."/>
        </authorList>
    </citation>
    <scope>NUCLEOTIDE SEQUENCE [LARGE SCALE GENOMIC DNA]</scope>
    <source>
        <strain evidence="2 3">NBRC 16416</strain>
    </source>
</reference>